<dbReference type="InterPro" id="IPR006361">
    <property type="entry name" value="Uroporphyrinogen_deCO2ase_HemE"/>
</dbReference>
<evidence type="ECO:0000256" key="6">
    <source>
        <dbReference type="ARBA" id="ARBA00023244"/>
    </source>
</evidence>
<evidence type="ECO:0000256" key="2">
    <source>
        <dbReference type="ARBA" id="ARBA00009935"/>
    </source>
</evidence>
<dbReference type="HAMAP" id="MF_00218">
    <property type="entry name" value="URO_D"/>
    <property type="match status" value="1"/>
</dbReference>
<evidence type="ECO:0000259" key="10">
    <source>
        <dbReference type="PROSITE" id="PS00906"/>
    </source>
</evidence>
<dbReference type="RefSeq" id="WP_275811548.1">
    <property type="nucleotide sequence ID" value="NZ_BAAANM010000018.1"/>
</dbReference>
<feature type="binding site" evidence="7">
    <location>
        <position position="312"/>
    </location>
    <ligand>
        <name>substrate</name>
    </ligand>
</feature>
<dbReference type="Proteomes" id="UP001220022">
    <property type="component" value="Unassembled WGS sequence"/>
</dbReference>
<dbReference type="SUPFAM" id="SSF51726">
    <property type="entry name" value="UROD/MetE-like"/>
    <property type="match status" value="1"/>
</dbReference>
<keyword evidence="7" id="KW-0963">Cytoplasm</keyword>
<evidence type="ECO:0000313" key="12">
    <source>
        <dbReference type="Proteomes" id="UP001220022"/>
    </source>
</evidence>
<dbReference type="Pfam" id="PF01208">
    <property type="entry name" value="URO-D"/>
    <property type="match status" value="1"/>
</dbReference>
<reference evidence="11 12" key="1">
    <citation type="submission" date="2023-03" db="EMBL/GenBank/DDBJ databases">
        <title>Draft genome sequence of type strain Streptomyces ferralitis JCM 14344.</title>
        <authorList>
            <person name="Klaysubun C."/>
            <person name="Duangmal K."/>
        </authorList>
    </citation>
    <scope>NUCLEOTIDE SEQUENCE [LARGE SCALE GENOMIC DNA]</scope>
    <source>
        <strain evidence="11 12">JCM 14344</strain>
    </source>
</reference>
<dbReference type="EMBL" id="JARHTQ010000005">
    <property type="protein sequence ID" value="MDF2256033.1"/>
    <property type="molecule type" value="Genomic_DNA"/>
</dbReference>
<gene>
    <name evidence="7 11" type="primary">hemE</name>
    <name evidence="11" type="ORF">P2L57_09935</name>
</gene>
<feature type="site" description="Transition state stabilizer" evidence="7">
    <location>
        <position position="71"/>
    </location>
</feature>
<evidence type="ECO:0000256" key="4">
    <source>
        <dbReference type="ARBA" id="ARBA00022793"/>
    </source>
</evidence>
<evidence type="ECO:0000256" key="1">
    <source>
        <dbReference type="ARBA" id="ARBA00004804"/>
    </source>
</evidence>
<keyword evidence="4 7" id="KW-0210">Decarboxylase</keyword>
<dbReference type="CDD" id="cd00717">
    <property type="entry name" value="URO-D"/>
    <property type="match status" value="1"/>
</dbReference>
<comment type="function">
    <text evidence="7">Catalyzes the decarboxylation of four acetate groups of uroporphyrinogen-III to yield coproporphyrinogen-III.</text>
</comment>
<comment type="pathway">
    <text evidence="1 7 8">Porphyrin-containing compound metabolism; protoporphyrin-IX biosynthesis; coproporphyrinogen-III from 5-aminolevulinate: step 4/4.</text>
</comment>
<keyword evidence="12" id="KW-1185">Reference proteome</keyword>
<feature type="binding site" evidence="7">
    <location>
        <begin position="22"/>
        <end position="26"/>
    </location>
    <ligand>
        <name>substrate</name>
    </ligand>
</feature>
<evidence type="ECO:0000256" key="9">
    <source>
        <dbReference type="RuleBase" id="RU004169"/>
    </source>
</evidence>
<evidence type="ECO:0000313" key="11">
    <source>
        <dbReference type="EMBL" id="MDF2256033.1"/>
    </source>
</evidence>
<feature type="binding site" evidence="7">
    <location>
        <position position="144"/>
    </location>
    <ligand>
        <name>substrate</name>
    </ligand>
</feature>
<dbReference type="Gene3D" id="3.20.20.210">
    <property type="match status" value="1"/>
</dbReference>
<sequence>MSLFLDVALGKDTARAPVWIMRQAGRYLPEYRAIKERYGFFEMCRNPEAVTEVTLQPVRRFDLDAAILFSDIMVPLAAMGVDIDFAPGPVIAHPIRSAADVARLRVPDQEEIAPFVAAAIPMVREAAHVPLIGFAGAPLTLAAYLVESGGSGDGFPALRSWLHQQPTAAHALLGKLTEVTIRYLRMQVSAGANAIQLFDSWAGVHPSALYARFGRPYAARVLAGLGDLSVPRIYFGTNTHHLLEQLATLPAEVIGVDWRAPLSAVRPALPARTLQGNLDPTVLTADPDLITELAHDVLRHGIGGPHIFNLGHGIRPDVPPDHVSHLIEAVRSFDRRQAATHRETR</sequence>
<evidence type="ECO:0000256" key="3">
    <source>
        <dbReference type="ARBA" id="ARBA00012288"/>
    </source>
</evidence>
<feature type="binding site" evidence="7">
    <location>
        <position position="41"/>
    </location>
    <ligand>
        <name>substrate</name>
    </ligand>
</feature>
<dbReference type="InterPro" id="IPR000257">
    <property type="entry name" value="Uroporphyrinogen_deCOase"/>
</dbReference>
<name>A0ABT5YX30_9ACTN</name>
<proteinExistence type="inferred from homology"/>
<evidence type="ECO:0000256" key="8">
    <source>
        <dbReference type="RuleBase" id="RU000554"/>
    </source>
</evidence>
<dbReference type="EC" id="4.1.1.37" evidence="3 7"/>
<comment type="catalytic activity">
    <reaction evidence="7 8">
        <text>uroporphyrinogen III + 4 H(+) = coproporphyrinogen III + 4 CO2</text>
        <dbReference type="Rhea" id="RHEA:19865"/>
        <dbReference type="ChEBI" id="CHEBI:15378"/>
        <dbReference type="ChEBI" id="CHEBI:16526"/>
        <dbReference type="ChEBI" id="CHEBI:57308"/>
        <dbReference type="ChEBI" id="CHEBI:57309"/>
        <dbReference type="EC" id="4.1.1.37"/>
    </reaction>
</comment>
<dbReference type="NCBIfam" id="TIGR01464">
    <property type="entry name" value="hemE"/>
    <property type="match status" value="1"/>
</dbReference>
<comment type="subcellular location">
    <subcellularLocation>
        <location evidence="7">Cytoplasm</location>
    </subcellularLocation>
</comment>
<accession>A0ABT5YX30</accession>
<feature type="binding site" evidence="7">
    <location>
        <position position="200"/>
    </location>
    <ligand>
        <name>substrate</name>
    </ligand>
</feature>
<dbReference type="PROSITE" id="PS00906">
    <property type="entry name" value="UROD_1"/>
    <property type="match status" value="1"/>
</dbReference>
<feature type="binding site" evidence="7">
    <location>
        <position position="71"/>
    </location>
    <ligand>
        <name>substrate</name>
    </ligand>
</feature>
<feature type="domain" description="Uroporphyrinogen decarboxylase (URO-D)" evidence="10">
    <location>
        <begin position="17"/>
        <end position="26"/>
    </location>
</feature>
<dbReference type="PANTHER" id="PTHR21091:SF169">
    <property type="entry name" value="UROPORPHYRINOGEN DECARBOXYLASE"/>
    <property type="match status" value="1"/>
</dbReference>
<comment type="similarity">
    <text evidence="2 7 9">Belongs to the uroporphyrinogen decarboxylase family.</text>
</comment>
<evidence type="ECO:0000256" key="5">
    <source>
        <dbReference type="ARBA" id="ARBA00023239"/>
    </source>
</evidence>
<dbReference type="GO" id="GO:0004853">
    <property type="term" value="F:uroporphyrinogen decarboxylase activity"/>
    <property type="evidence" value="ECO:0007669"/>
    <property type="project" value="UniProtKB-EC"/>
</dbReference>
<comment type="subunit">
    <text evidence="7">Homodimer.</text>
</comment>
<evidence type="ECO:0000256" key="7">
    <source>
        <dbReference type="HAMAP-Rule" id="MF_00218"/>
    </source>
</evidence>
<keyword evidence="6 7" id="KW-0627">Porphyrin biosynthesis</keyword>
<keyword evidence="5 7" id="KW-0456">Lyase</keyword>
<organism evidence="11 12">
    <name type="scientific">Streptantibioticus ferralitis</name>
    <dbReference type="NCBI Taxonomy" id="236510"/>
    <lineage>
        <taxon>Bacteria</taxon>
        <taxon>Bacillati</taxon>
        <taxon>Actinomycetota</taxon>
        <taxon>Actinomycetes</taxon>
        <taxon>Kitasatosporales</taxon>
        <taxon>Streptomycetaceae</taxon>
        <taxon>Streptantibioticus</taxon>
    </lineage>
</organism>
<dbReference type="PANTHER" id="PTHR21091">
    <property type="entry name" value="METHYLTETRAHYDROFOLATE:HOMOCYSTEINE METHYLTRANSFERASE RELATED"/>
    <property type="match status" value="1"/>
</dbReference>
<comment type="caution">
    <text evidence="11">The sequence shown here is derived from an EMBL/GenBank/DDBJ whole genome shotgun (WGS) entry which is preliminary data.</text>
</comment>
<dbReference type="InterPro" id="IPR038071">
    <property type="entry name" value="UROD/MetE-like_sf"/>
</dbReference>
<protein>
    <recommendedName>
        <fullName evidence="3 7">Uroporphyrinogen decarboxylase</fullName>
        <shortName evidence="7">UPD</shortName>
        <shortName evidence="7">URO-D</shortName>
        <ecNumber evidence="3 7">4.1.1.37</ecNumber>
    </recommendedName>
</protein>